<proteinExistence type="predicted"/>
<sequence length="88" mass="9812">MNHQTILCCVVALILGMLLANMLKNVCGCKLVEGQSSWRTNIPDHPYFDECRTDTIIDRDGWCRRVPTSRCCTGSTDRIAAQLIAAAR</sequence>
<name>A0A6C0C6A8_9ZZZZ</name>
<dbReference type="EMBL" id="MN739345">
    <property type="protein sequence ID" value="QHS99641.1"/>
    <property type="molecule type" value="Genomic_DNA"/>
</dbReference>
<reference evidence="1" key="1">
    <citation type="journal article" date="2020" name="Nature">
        <title>Giant virus diversity and host interactions through global metagenomics.</title>
        <authorList>
            <person name="Schulz F."/>
            <person name="Roux S."/>
            <person name="Paez-Espino D."/>
            <person name="Jungbluth S."/>
            <person name="Walsh D.A."/>
            <person name="Denef V.J."/>
            <person name="McMahon K.D."/>
            <person name="Konstantinidis K.T."/>
            <person name="Eloe-Fadrosh E.A."/>
            <person name="Kyrpides N.C."/>
            <person name="Woyke T."/>
        </authorList>
    </citation>
    <scope>NUCLEOTIDE SEQUENCE</scope>
    <source>
        <strain evidence="1">GVMAG-M-3300020187-37</strain>
    </source>
</reference>
<organism evidence="1">
    <name type="scientific">viral metagenome</name>
    <dbReference type="NCBI Taxonomy" id="1070528"/>
    <lineage>
        <taxon>unclassified sequences</taxon>
        <taxon>metagenomes</taxon>
        <taxon>organismal metagenomes</taxon>
    </lineage>
</organism>
<protein>
    <submittedName>
        <fullName evidence="1">Uncharacterized protein</fullName>
    </submittedName>
</protein>
<dbReference type="AlphaFoldDB" id="A0A6C0C6A8"/>
<evidence type="ECO:0000313" key="1">
    <source>
        <dbReference type="EMBL" id="QHS99641.1"/>
    </source>
</evidence>
<accession>A0A6C0C6A8</accession>